<evidence type="ECO:0000313" key="4">
    <source>
        <dbReference type="Proteomes" id="UP001203423"/>
    </source>
</evidence>
<dbReference type="PANTHER" id="PTHR10907:SF47">
    <property type="entry name" value="REGUCALCIN"/>
    <property type="match status" value="1"/>
</dbReference>
<evidence type="ECO:0000259" key="2">
    <source>
        <dbReference type="Pfam" id="PF08450"/>
    </source>
</evidence>
<protein>
    <submittedName>
        <fullName evidence="3">SMP-30/gluconolactonase/LRE family protein</fullName>
    </submittedName>
</protein>
<dbReference type="RefSeq" id="WP_248941219.1">
    <property type="nucleotide sequence ID" value="NZ_JAKIKS010000065.1"/>
</dbReference>
<evidence type="ECO:0000313" key="3">
    <source>
        <dbReference type="EMBL" id="MCL1125885.1"/>
    </source>
</evidence>
<dbReference type="EMBL" id="JAKIKS010000065">
    <property type="protein sequence ID" value="MCL1125885.1"/>
    <property type="molecule type" value="Genomic_DNA"/>
</dbReference>
<feature type="domain" description="SMP-30/Gluconolactonase/LRE-like region" evidence="2">
    <location>
        <begin position="14"/>
        <end position="254"/>
    </location>
</feature>
<dbReference type="Gene3D" id="2.120.10.30">
    <property type="entry name" value="TolB, C-terminal domain"/>
    <property type="match status" value="1"/>
</dbReference>
<keyword evidence="4" id="KW-1185">Reference proteome</keyword>
<dbReference type="PANTHER" id="PTHR10907">
    <property type="entry name" value="REGUCALCIN"/>
    <property type="match status" value="1"/>
</dbReference>
<dbReference type="Pfam" id="PF08450">
    <property type="entry name" value="SGL"/>
    <property type="match status" value="1"/>
</dbReference>
<comment type="similarity">
    <text evidence="1">Belongs to the SMP-30/CGR1 family.</text>
</comment>
<dbReference type="PRINTS" id="PR01790">
    <property type="entry name" value="SMP30FAMILY"/>
</dbReference>
<dbReference type="InterPro" id="IPR005511">
    <property type="entry name" value="SMP-30"/>
</dbReference>
<name>A0ABT0LE03_9GAMM</name>
<gene>
    <name evidence="3" type="ORF">L2764_15755</name>
</gene>
<reference evidence="3 4" key="1">
    <citation type="submission" date="2022-01" db="EMBL/GenBank/DDBJ databases">
        <title>Whole genome-based taxonomy of the Shewanellaceae.</title>
        <authorList>
            <person name="Martin-Rodriguez A.J."/>
        </authorList>
    </citation>
    <scope>NUCLEOTIDE SEQUENCE [LARGE SCALE GENOMIC DNA]</scope>
    <source>
        <strain evidence="3 4">DSM 17177</strain>
    </source>
</reference>
<proteinExistence type="inferred from homology"/>
<dbReference type="SUPFAM" id="SSF63829">
    <property type="entry name" value="Calcium-dependent phosphotriesterase"/>
    <property type="match status" value="1"/>
</dbReference>
<evidence type="ECO:0000256" key="1">
    <source>
        <dbReference type="ARBA" id="ARBA00008853"/>
    </source>
</evidence>
<dbReference type="Proteomes" id="UP001203423">
    <property type="component" value="Unassembled WGS sequence"/>
</dbReference>
<organism evidence="3 4">
    <name type="scientific">Shewanella surugensis</name>
    <dbReference type="NCBI Taxonomy" id="212020"/>
    <lineage>
        <taxon>Bacteria</taxon>
        <taxon>Pseudomonadati</taxon>
        <taxon>Pseudomonadota</taxon>
        <taxon>Gammaproteobacteria</taxon>
        <taxon>Alteromonadales</taxon>
        <taxon>Shewanellaceae</taxon>
        <taxon>Shewanella</taxon>
    </lineage>
</organism>
<sequence>MAPLKCVIEGLCYPESPRWHAGELWFSDVFLGEIKILDHQGQVRLLARYDGVLSGIGWMPNGDFCAVSVFEHQVLKINEDHFFTWAELDDEESFASNDMIIDASGHAFIGNISFNYMEGEEPRMGNIKQLDIHGNCSTAVNEIGTANGMAISDDGKTLFVAETFSDCLSAFTLNEQGTLSGKWQVTRFPTGSGPDGICLDKQGAIWVACSQSCYVYRVGSQGEYLDRLSLPGGVHPLACVLGGSERKTLFIMTTRIFDPVEAKASLSGAIYCVDVETSGVGRP</sequence>
<comment type="caution">
    <text evidence="3">The sequence shown here is derived from an EMBL/GenBank/DDBJ whole genome shotgun (WGS) entry which is preliminary data.</text>
</comment>
<accession>A0ABT0LE03</accession>
<dbReference type="InterPro" id="IPR013658">
    <property type="entry name" value="SGL"/>
</dbReference>
<dbReference type="InterPro" id="IPR011042">
    <property type="entry name" value="6-blade_b-propeller_TolB-like"/>
</dbReference>